<evidence type="ECO:0000256" key="5">
    <source>
        <dbReference type="ARBA" id="ARBA00022448"/>
    </source>
</evidence>
<feature type="transmembrane region" description="Helical" evidence="12">
    <location>
        <begin position="221"/>
        <end position="240"/>
    </location>
</feature>
<protein>
    <recommendedName>
        <fullName evidence="4">alpha-amylase</fullName>
        <ecNumber evidence="4">3.2.1.1</ecNumber>
    </recommendedName>
    <alternativeName>
        <fullName evidence="10">1,4-alpha-D-glucan glucanohydrolase</fullName>
    </alternativeName>
</protein>
<sequence length="878" mass="91058">MSHTAAAAPSKAAASPSNGVLTHRQIMTILIGLMLGMFLAALDQTIVGTAIRNIADDLKGLDKQAWATTAYLITSTIATPLYGKLSDMYGRKPFFLAAILIFIAGSVACTFSTSMYELAAFRAFQGLGGGGLMSLALAIIGDIVAPRERAKYQGYFLAVFGTSSVLGPVLGGVLSGQSSILGLTGWRWVFLINVPIAAVAMVVVTKVLNVPHAAHKHKIDWAGALFLVIGLVPLLVVAEQGQSWGWTSTKSLAAYGIGVIGIIAFIVAEKFAKDEALIPLRLFRNPVISLMSAGGFIVGMAMFGGIAILPQYLQIVHGASATKSGFLMLPMVLGMMVGSILSGQITARTGRYKIFPIIGTALMVAALLLLHTIGADTALWQVNVFMAMLGLGLGNCMQTLTLAVQNAAPPKDMGVSSATSTFFRQMGGTLGTAVFISVLFSTVGDKIGDAFKEKSIQHGIAQAAQDPSVLKNPLNVELLKHPAQAAKRVMSDSSFLSHIDDRLARPFLVGFSNSMDLVFLISAGVAAIAFVLFLFTKEVPLRSQSGTQARLSAESADAAADPAAMVAAEPTAMVADTEDSVPPGGRHAATAETGAEPPADQTAALPAVDPTAEPSPANPAGATPVIGTPIRGYVRQAGGAVVSDAALTLIDPAGQQMGRGVTAEDGGYQIAVDRPGNYVLIARARAHQPQATMVTVNGNPVQLDLTLAGSAGLVGAVKQTGDHPIPGAAVILADADGNVVGSQSTDVGGTYEFVELVAGSYTLAVSAPSYQPVALLVTVPDVGRVRQDIELAGGAQLRGVARSSDGRLVPGARVSLRRPDGTEIAATITDDAGRYAFTEVPEGDYTVVASGYAPVRSSLTLSIGDRHEHDVELSHSTD</sequence>
<organism evidence="14 15">
    <name type="scientific">Actinocatenispora comari</name>
    <dbReference type="NCBI Taxonomy" id="2807577"/>
    <lineage>
        <taxon>Bacteria</taxon>
        <taxon>Bacillati</taxon>
        <taxon>Actinomycetota</taxon>
        <taxon>Actinomycetes</taxon>
        <taxon>Micromonosporales</taxon>
        <taxon>Micromonosporaceae</taxon>
        <taxon>Actinocatenispora</taxon>
    </lineage>
</organism>
<feature type="transmembrane region" description="Helical" evidence="12">
    <location>
        <begin position="293"/>
        <end position="313"/>
    </location>
</feature>
<dbReference type="RefSeq" id="WP_207128207.1">
    <property type="nucleotide sequence ID" value="NZ_BOPO01000124.1"/>
</dbReference>
<evidence type="ECO:0000256" key="2">
    <source>
        <dbReference type="ARBA" id="ARBA00004651"/>
    </source>
</evidence>
<dbReference type="GO" id="GO:0005975">
    <property type="term" value="P:carbohydrate metabolic process"/>
    <property type="evidence" value="ECO:0007669"/>
    <property type="project" value="UniProtKB-ARBA"/>
</dbReference>
<dbReference type="Pfam" id="PF07690">
    <property type="entry name" value="MFS_1"/>
    <property type="match status" value="1"/>
</dbReference>
<dbReference type="Pfam" id="PF13620">
    <property type="entry name" value="CarboxypepD_reg"/>
    <property type="match status" value="3"/>
</dbReference>
<dbReference type="InterPro" id="IPR013784">
    <property type="entry name" value="Carb-bd-like_fold"/>
</dbReference>
<evidence type="ECO:0000256" key="1">
    <source>
        <dbReference type="ARBA" id="ARBA00000548"/>
    </source>
</evidence>
<dbReference type="FunFam" id="1.20.1720.10:FF:000004">
    <property type="entry name" value="EmrB/QacA family drug resistance transporter"/>
    <property type="match status" value="1"/>
</dbReference>
<comment type="caution">
    <text evidence="14">The sequence shown here is derived from an EMBL/GenBank/DDBJ whole genome shotgun (WGS) entry which is preliminary data.</text>
</comment>
<feature type="transmembrane region" description="Helical" evidence="12">
    <location>
        <begin position="119"/>
        <end position="140"/>
    </location>
</feature>
<comment type="similarity">
    <text evidence="3">Belongs to the major facilitator superfamily. TCR/Tet family.</text>
</comment>
<feature type="transmembrane region" description="Helical" evidence="12">
    <location>
        <begin position="94"/>
        <end position="113"/>
    </location>
</feature>
<dbReference type="SUPFAM" id="SSF49464">
    <property type="entry name" value="Carboxypeptidase regulatory domain-like"/>
    <property type="match status" value="2"/>
</dbReference>
<dbReference type="NCBIfam" id="TIGR00711">
    <property type="entry name" value="efflux_EmrB"/>
    <property type="match status" value="1"/>
</dbReference>
<proteinExistence type="inferred from homology"/>
<dbReference type="InterPro" id="IPR011701">
    <property type="entry name" value="MFS"/>
</dbReference>
<name>A0A8J4AKV2_9ACTN</name>
<feature type="domain" description="Major facilitator superfamily (MFS) profile" evidence="13">
    <location>
        <begin position="29"/>
        <end position="541"/>
    </location>
</feature>
<evidence type="ECO:0000256" key="8">
    <source>
        <dbReference type="ARBA" id="ARBA00022989"/>
    </source>
</evidence>
<dbReference type="SUPFAM" id="SSF103473">
    <property type="entry name" value="MFS general substrate transporter"/>
    <property type="match status" value="1"/>
</dbReference>
<evidence type="ECO:0000256" key="12">
    <source>
        <dbReference type="SAM" id="Phobius"/>
    </source>
</evidence>
<evidence type="ECO:0000259" key="13">
    <source>
        <dbReference type="PROSITE" id="PS50850"/>
    </source>
</evidence>
<evidence type="ECO:0000256" key="3">
    <source>
        <dbReference type="ARBA" id="ARBA00007520"/>
    </source>
</evidence>
<dbReference type="SUPFAM" id="SSF49452">
    <property type="entry name" value="Starch-binding domain-like"/>
    <property type="match status" value="1"/>
</dbReference>
<dbReference type="PANTHER" id="PTHR23501">
    <property type="entry name" value="MAJOR FACILITATOR SUPERFAMILY"/>
    <property type="match status" value="1"/>
</dbReference>
<feature type="transmembrane region" description="Helical" evidence="12">
    <location>
        <begin position="25"/>
        <end position="42"/>
    </location>
</feature>
<evidence type="ECO:0000256" key="6">
    <source>
        <dbReference type="ARBA" id="ARBA00022475"/>
    </source>
</evidence>
<keyword evidence="6" id="KW-1003">Cell membrane</keyword>
<dbReference type="AlphaFoldDB" id="A0A8J4AKV2"/>
<dbReference type="GO" id="GO:0030246">
    <property type="term" value="F:carbohydrate binding"/>
    <property type="evidence" value="ECO:0007669"/>
    <property type="project" value="InterPro"/>
</dbReference>
<dbReference type="Gene3D" id="2.60.40.10">
    <property type="entry name" value="Immunoglobulins"/>
    <property type="match status" value="1"/>
</dbReference>
<keyword evidence="15" id="KW-1185">Reference proteome</keyword>
<reference evidence="15" key="1">
    <citation type="journal article" date="2021" name="Int. J. Syst. Evol. Microbiol.">
        <title>Actinocatenispora comari sp. nov., an endophytic actinomycete isolated from aerial parts of Comarum salesowianum.</title>
        <authorList>
            <person name="Oyunbileg N."/>
            <person name="Iizaka Y."/>
            <person name="Hamada M."/>
            <person name="Davaapurev B.O."/>
            <person name="Fukumoto A."/>
            <person name="Tsetseg B."/>
            <person name="Kato F."/>
            <person name="Tamura T."/>
            <person name="Batkhuu J."/>
            <person name="Anzai Y."/>
        </authorList>
    </citation>
    <scope>NUCLEOTIDE SEQUENCE [LARGE SCALE GENOMIC DNA]</scope>
    <source>
        <strain evidence="15">NUM-2625</strain>
    </source>
</reference>
<dbReference type="GO" id="GO:0005886">
    <property type="term" value="C:plasma membrane"/>
    <property type="evidence" value="ECO:0007669"/>
    <property type="project" value="UniProtKB-SubCell"/>
</dbReference>
<dbReference type="EC" id="3.2.1.1" evidence="4"/>
<evidence type="ECO:0000256" key="7">
    <source>
        <dbReference type="ARBA" id="ARBA00022692"/>
    </source>
</evidence>
<feature type="transmembrane region" description="Helical" evidence="12">
    <location>
        <begin position="325"/>
        <end position="342"/>
    </location>
</feature>
<gene>
    <name evidence="14" type="ORF">NUM_58570</name>
</gene>
<feature type="transmembrane region" description="Helical" evidence="12">
    <location>
        <begin position="354"/>
        <end position="374"/>
    </location>
</feature>
<dbReference type="InterPro" id="IPR008969">
    <property type="entry name" value="CarboxyPept-like_regulatory"/>
</dbReference>
<feature type="transmembrane region" description="Helical" evidence="12">
    <location>
        <begin position="517"/>
        <end position="535"/>
    </location>
</feature>
<evidence type="ECO:0000313" key="14">
    <source>
        <dbReference type="EMBL" id="GIL30603.1"/>
    </source>
</evidence>
<dbReference type="Proteomes" id="UP000614996">
    <property type="component" value="Unassembled WGS sequence"/>
</dbReference>
<dbReference type="InterPro" id="IPR004638">
    <property type="entry name" value="EmrB-like"/>
</dbReference>
<evidence type="ECO:0000313" key="15">
    <source>
        <dbReference type="Proteomes" id="UP000614996"/>
    </source>
</evidence>
<feature type="transmembrane region" description="Helical" evidence="12">
    <location>
        <begin position="152"/>
        <end position="174"/>
    </location>
</feature>
<keyword evidence="7 12" id="KW-0812">Transmembrane</keyword>
<keyword evidence="9 12" id="KW-0472">Membrane</keyword>
<feature type="transmembrane region" description="Helical" evidence="12">
    <location>
        <begin position="425"/>
        <end position="444"/>
    </location>
</feature>
<keyword evidence="5" id="KW-0813">Transport</keyword>
<dbReference type="GO" id="GO:0022857">
    <property type="term" value="F:transmembrane transporter activity"/>
    <property type="evidence" value="ECO:0007669"/>
    <property type="project" value="InterPro"/>
</dbReference>
<accession>A0A8J4AKV2</accession>
<dbReference type="InterPro" id="IPR013783">
    <property type="entry name" value="Ig-like_fold"/>
</dbReference>
<dbReference type="PROSITE" id="PS50850">
    <property type="entry name" value="MFS"/>
    <property type="match status" value="1"/>
</dbReference>
<feature type="compositionally biased region" description="Low complexity" evidence="11">
    <location>
        <begin position="588"/>
        <end position="599"/>
    </location>
</feature>
<comment type="subcellular location">
    <subcellularLocation>
        <location evidence="2">Cell membrane</location>
        <topology evidence="2">Multi-pass membrane protein</topology>
    </subcellularLocation>
</comment>
<evidence type="ECO:0000256" key="10">
    <source>
        <dbReference type="ARBA" id="ARBA00030238"/>
    </source>
</evidence>
<comment type="catalytic activity">
    <reaction evidence="1">
        <text>Endohydrolysis of (1-&gt;4)-alpha-D-glucosidic linkages in polysaccharides containing three or more (1-&gt;4)-alpha-linked D-glucose units.</text>
        <dbReference type="EC" id="3.2.1.1"/>
    </reaction>
</comment>
<feature type="transmembrane region" description="Helical" evidence="12">
    <location>
        <begin position="186"/>
        <end position="209"/>
    </location>
</feature>
<evidence type="ECO:0000256" key="4">
    <source>
        <dbReference type="ARBA" id="ARBA00012595"/>
    </source>
</evidence>
<dbReference type="CDD" id="cd17502">
    <property type="entry name" value="MFS_Azr1_MDR_like"/>
    <property type="match status" value="1"/>
</dbReference>
<dbReference type="GO" id="GO:0004556">
    <property type="term" value="F:alpha-amylase activity"/>
    <property type="evidence" value="ECO:0007669"/>
    <property type="project" value="UniProtKB-EC"/>
</dbReference>
<keyword evidence="8 12" id="KW-1133">Transmembrane helix</keyword>
<dbReference type="PANTHER" id="PTHR23501:SF197">
    <property type="entry name" value="COMD"/>
    <property type="match status" value="1"/>
</dbReference>
<feature type="transmembrane region" description="Helical" evidence="12">
    <location>
        <begin position="252"/>
        <end position="272"/>
    </location>
</feature>
<evidence type="ECO:0000256" key="9">
    <source>
        <dbReference type="ARBA" id="ARBA00023136"/>
    </source>
</evidence>
<dbReference type="InterPro" id="IPR020846">
    <property type="entry name" value="MFS_dom"/>
</dbReference>
<feature type="region of interest" description="Disordered" evidence="11">
    <location>
        <begin position="576"/>
        <end position="623"/>
    </location>
</feature>
<evidence type="ECO:0000256" key="11">
    <source>
        <dbReference type="SAM" id="MobiDB-lite"/>
    </source>
</evidence>
<dbReference type="InterPro" id="IPR036259">
    <property type="entry name" value="MFS_trans_sf"/>
</dbReference>
<dbReference type="Gene3D" id="1.20.1250.20">
    <property type="entry name" value="MFS general substrate transporter like domains"/>
    <property type="match status" value="1"/>
</dbReference>
<dbReference type="EMBL" id="BOPO01000124">
    <property type="protein sequence ID" value="GIL30603.1"/>
    <property type="molecule type" value="Genomic_DNA"/>
</dbReference>
<dbReference type="Gene3D" id="1.20.1720.10">
    <property type="entry name" value="Multidrug resistance protein D"/>
    <property type="match status" value="1"/>
</dbReference>
<dbReference type="Gene3D" id="2.60.40.1120">
    <property type="entry name" value="Carboxypeptidase-like, regulatory domain"/>
    <property type="match status" value="2"/>
</dbReference>